<name>A0A2Z6ZZG1_9LAMI</name>
<dbReference type="Proteomes" id="UP000250235">
    <property type="component" value="Unassembled WGS sequence"/>
</dbReference>
<keyword evidence="3" id="KW-1185">Reference proteome</keyword>
<evidence type="ECO:0000256" key="1">
    <source>
        <dbReference type="SAM" id="MobiDB-lite"/>
    </source>
</evidence>
<evidence type="ECO:0000313" key="2">
    <source>
        <dbReference type="EMBL" id="KZV14627.1"/>
    </source>
</evidence>
<gene>
    <name evidence="2" type="ORF">F511_41687</name>
</gene>
<dbReference type="AlphaFoldDB" id="A0A2Z6ZZG1"/>
<evidence type="ECO:0000313" key="3">
    <source>
        <dbReference type="Proteomes" id="UP000250235"/>
    </source>
</evidence>
<reference evidence="2 3" key="1">
    <citation type="journal article" date="2015" name="Proc. Natl. Acad. Sci. U.S.A.">
        <title>The resurrection genome of Boea hygrometrica: A blueprint for survival of dehydration.</title>
        <authorList>
            <person name="Xiao L."/>
            <person name="Yang G."/>
            <person name="Zhang L."/>
            <person name="Yang X."/>
            <person name="Zhao S."/>
            <person name="Ji Z."/>
            <person name="Zhou Q."/>
            <person name="Hu M."/>
            <person name="Wang Y."/>
            <person name="Chen M."/>
            <person name="Xu Y."/>
            <person name="Jin H."/>
            <person name="Xiao X."/>
            <person name="Hu G."/>
            <person name="Bao F."/>
            <person name="Hu Y."/>
            <person name="Wan P."/>
            <person name="Li L."/>
            <person name="Deng X."/>
            <person name="Kuang T."/>
            <person name="Xiang C."/>
            <person name="Zhu J.K."/>
            <person name="Oliver M.J."/>
            <person name="He Y."/>
        </authorList>
    </citation>
    <scope>NUCLEOTIDE SEQUENCE [LARGE SCALE GENOMIC DNA]</scope>
    <source>
        <strain evidence="3">cv. XS01</strain>
    </source>
</reference>
<organism evidence="2 3">
    <name type="scientific">Dorcoceras hygrometricum</name>
    <dbReference type="NCBI Taxonomy" id="472368"/>
    <lineage>
        <taxon>Eukaryota</taxon>
        <taxon>Viridiplantae</taxon>
        <taxon>Streptophyta</taxon>
        <taxon>Embryophyta</taxon>
        <taxon>Tracheophyta</taxon>
        <taxon>Spermatophyta</taxon>
        <taxon>Magnoliopsida</taxon>
        <taxon>eudicotyledons</taxon>
        <taxon>Gunneridae</taxon>
        <taxon>Pentapetalae</taxon>
        <taxon>asterids</taxon>
        <taxon>lamiids</taxon>
        <taxon>Lamiales</taxon>
        <taxon>Gesneriaceae</taxon>
        <taxon>Didymocarpoideae</taxon>
        <taxon>Trichosporeae</taxon>
        <taxon>Loxocarpinae</taxon>
        <taxon>Dorcoceras</taxon>
    </lineage>
</organism>
<feature type="region of interest" description="Disordered" evidence="1">
    <location>
        <begin position="70"/>
        <end position="106"/>
    </location>
</feature>
<dbReference type="EMBL" id="KV020317">
    <property type="protein sequence ID" value="KZV14627.1"/>
    <property type="molecule type" value="Genomic_DNA"/>
</dbReference>
<proteinExistence type="predicted"/>
<feature type="region of interest" description="Disordered" evidence="1">
    <location>
        <begin position="120"/>
        <end position="153"/>
    </location>
</feature>
<accession>A0A2Z6ZZG1</accession>
<feature type="compositionally biased region" description="Polar residues" evidence="1">
    <location>
        <begin position="84"/>
        <end position="97"/>
    </location>
</feature>
<protein>
    <submittedName>
        <fullName evidence="2">Uncharacterized protein</fullName>
    </submittedName>
</protein>
<sequence>MKFDQWKALRTEVRLNITSSMMPIESMAKIEDDLMKWAETDKVSEQLLRRELVLPSASWSTYILPEWSIYGPPSDEQDPGITGGNLQQKTDQSSMNDVEQPAQDQPEDMDVIPITTKEHNAHGCNEESSSEAFLEERELEEQSAPKNPIANSPIQNKDFFAITSQADAGCPTSSANPTSQELQPVYSTPVALDTSISSEIQKLTEVVESLKASLSSMHLDQLFVKADLR</sequence>